<feature type="region of interest" description="Disordered" evidence="5">
    <location>
        <begin position="1740"/>
        <end position="1868"/>
    </location>
</feature>
<keyword evidence="3" id="KW-0862">Zinc</keyword>
<dbReference type="PANTHER" id="PTHR44825:SF1">
    <property type="entry name" value="DNAJ HOMOLOG SUBFAMILY C MEMBER 4"/>
    <property type="match status" value="1"/>
</dbReference>
<protein>
    <recommendedName>
        <fullName evidence="11">J domain-containing protein</fullName>
    </recommendedName>
</protein>
<dbReference type="InterPro" id="IPR013083">
    <property type="entry name" value="Znf_RING/FYVE/PHD"/>
</dbReference>
<dbReference type="InterPro" id="IPR011011">
    <property type="entry name" value="Znf_FYVE_PHD"/>
</dbReference>
<feature type="compositionally biased region" description="Polar residues" evidence="5">
    <location>
        <begin position="1779"/>
        <end position="1803"/>
    </location>
</feature>
<name>A0A817ZQ28_9BILA</name>
<evidence type="ECO:0000256" key="5">
    <source>
        <dbReference type="SAM" id="MobiDB-lite"/>
    </source>
</evidence>
<comment type="caution">
    <text evidence="8">The sequence shown here is derived from an EMBL/GenBank/DDBJ whole genome shotgun (WGS) entry which is preliminary data.</text>
</comment>
<dbReference type="InterPro" id="IPR036869">
    <property type="entry name" value="J_dom_sf"/>
</dbReference>
<feature type="domain" description="FYVE-type" evidence="7">
    <location>
        <begin position="366"/>
        <end position="426"/>
    </location>
</feature>
<keyword evidence="1" id="KW-0479">Metal-binding</keyword>
<evidence type="ECO:0000313" key="10">
    <source>
        <dbReference type="Proteomes" id="UP000663865"/>
    </source>
</evidence>
<feature type="domain" description="J" evidence="6">
    <location>
        <begin position="29"/>
        <end position="93"/>
    </location>
</feature>
<evidence type="ECO:0000256" key="3">
    <source>
        <dbReference type="ARBA" id="ARBA00022833"/>
    </source>
</evidence>
<dbReference type="GO" id="GO:0008270">
    <property type="term" value="F:zinc ion binding"/>
    <property type="evidence" value="ECO:0007669"/>
    <property type="project" value="UniProtKB-KW"/>
</dbReference>
<dbReference type="Gene3D" id="1.10.287.110">
    <property type="entry name" value="DnaJ domain"/>
    <property type="match status" value="1"/>
</dbReference>
<evidence type="ECO:0008006" key="11">
    <source>
        <dbReference type="Google" id="ProtNLM"/>
    </source>
</evidence>
<dbReference type="CDD" id="cd15760">
    <property type="entry name" value="FYVE_scVPS27p_like"/>
    <property type="match status" value="1"/>
</dbReference>
<evidence type="ECO:0000256" key="4">
    <source>
        <dbReference type="PROSITE-ProRule" id="PRU00091"/>
    </source>
</evidence>
<dbReference type="InterPro" id="IPR000306">
    <property type="entry name" value="Znf_FYVE"/>
</dbReference>
<dbReference type="PROSITE" id="PS00636">
    <property type="entry name" value="DNAJ_1"/>
    <property type="match status" value="1"/>
</dbReference>
<dbReference type="InterPro" id="IPR018253">
    <property type="entry name" value="DnaJ_domain_CS"/>
</dbReference>
<evidence type="ECO:0000313" key="8">
    <source>
        <dbReference type="EMBL" id="CAF3396032.1"/>
    </source>
</evidence>
<dbReference type="InterPro" id="IPR017455">
    <property type="entry name" value="Znf_FYVE-rel"/>
</dbReference>
<dbReference type="SMART" id="SM00271">
    <property type="entry name" value="DnaJ"/>
    <property type="match status" value="1"/>
</dbReference>
<organism evidence="8 10">
    <name type="scientific">Rotaria socialis</name>
    <dbReference type="NCBI Taxonomy" id="392032"/>
    <lineage>
        <taxon>Eukaryota</taxon>
        <taxon>Metazoa</taxon>
        <taxon>Spiralia</taxon>
        <taxon>Gnathifera</taxon>
        <taxon>Rotifera</taxon>
        <taxon>Eurotatoria</taxon>
        <taxon>Bdelloidea</taxon>
        <taxon>Philodinida</taxon>
        <taxon>Philodinidae</taxon>
        <taxon>Rotaria</taxon>
    </lineage>
</organism>
<evidence type="ECO:0000259" key="7">
    <source>
        <dbReference type="PROSITE" id="PS50178"/>
    </source>
</evidence>
<accession>A0A817ZQ28</accession>
<dbReference type="SUPFAM" id="SSF57903">
    <property type="entry name" value="FYVE/PHD zinc finger"/>
    <property type="match status" value="1"/>
</dbReference>
<dbReference type="InterPro" id="IPR001623">
    <property type="entry name" value="DnaJ_domain"/>
</dbReference>
<evidence type="ECO:0000256" key="1">
    <source>
        <dbReference type="ARBA" id="ARBA00022723"/>
    </source>
</evidence>
<sequence>MAAAQGYRTDDDDDDTYSSSAFANINEKDFYKLLNVNPNATKEQIRQAYFRRAREFHPDKNTTADTTRVFQSMKLAYETLSDEKRRMEYDADTDLNKNNEDDDNNDDEIFSTSKTNQIRLHMGEKISDIYRQRIDRYIAEYTNLSFSNNFNAKLIEIIRRAATDTSIDIDTVDTYIQCNVCRQSCLNRQAHERENREPYERLFNDQMKLITLEEIIDRDLWNWQAVEKTSTYLSLWNAHDEWNQVPDLIEQLKNSIQIICKPERHWTLFIDKFEQDKVELMKLPKLLSQTVIIDYLPKIDEIEQLKTIFDRYDQEEQRGLFSKIQNNDQRTTSGYYYLFDHITITTNKYIDRNDFYHPIENPPPNEIVSDHCQNCRKTFSLFTRRHYCRMCGHQHCADCLLSKRIPHLGYITIPVKICHQCSDEKKTLIYQHLFTYVKLLIEKNRTKYLSEYLALLYLYENNENQSFYQKTGEYYYELGKYSLALQCFTYAQISNDTYLAYSIELYAKKQYSYAFTCMTLCQKTARFWLEQAVLQDSSVYALLCYECAKLTAEQVLEIASQKSADDSDTCLLYLLYLHVKYTGDNRINWKELGEKLLLHTKYDGSLAIFCFYLYGKMQVNEWIQIGEQLAGRKQFDKLAHLLSYLYHVLRIDILASTNSYIYFLTKILLSNNITLSLDDLLTDICKTPTSDVNRIVIGLVVCHLYKYTLWVEYKNQHVDRKEYYRALLCHKMAEYINGNNDSEWFISSIENFDPVGYELLDGVKYPYNWEQLGDQYFNTGKFKIALNCYLFCESTKVDQIILRKAQSSSLQLSIALLYSIVVYKRLRINGIQILSKKNSTVCNNTVYSICLLLSKQENRNVCTLILSAIKMYETDNIFKDTVLFKYHLLLLNELVKLAKETNDIDRLINGGAHILLPFESLSNESIRNLTELNQCYLTKLNVKIFEILKSSTYKSCRELTEVLLNPSNYFLEQLKQLFHQCLGRLQLSEVQPSEYRSKLYLIQAIVFKLENDAEKSLRSAHDALLSHPYDDVIDSLILFMNHSHFHSTLRRTLLNDIKQCSLTLTDLTPPTQMMNSLTFLNRTERLIMLKKYERAIFKRLAENDPVQAAYSYMDLIMAVTNSRTLFMNNLIMSCVYFFQAISQPKCTLAEVYAYRSIIFDISVEIFLFTRHYLPLYVQMYAYKLLYTLIMRSTDLFAKRIISSSSNRTARSQPILSDFHETLLDELLKNILQLSKVSPFTHMPTIGSSHDMIYMECAGDEFLSKYLKAMAPNSSMYQYYFFEGIWKSWIDGENFEDERDYCMYYLLKDRQWTTYDVEDLLCWSIIPRTDDGWYLDTKHRLQLDPSGYSQVIGITLNNDTGDIEFMFAQAKKNEHNLFDAGDVMDIVTNGISYAYFTLDPPNVEYHSHPFNEMKYLPKRLVDIPNYLLTLLHTDYLLKMISTGVEICSQTPFEMRPISENLVQRLPVHIREELQSVAMKKSELLTDSIHRFWIQPESEIEYEQAYYRNFFGRTNENITQFYLSDKIKMCVKKHRMRYDERGNLIDDKDDNENDQSAEAEFARVFTKYYDEIGEYFPELLRLKELLKLSVLSRIIQSRYESQCDLAAQIENDATFETYLTEVKNKIGDYPTGSVEADEKILNAISNNICKNFFCKKSNLKPYLLDWLRHGQHTALVTFVKQSLIQCKAKLKFTIEKFSLHYDDEDHDDEQRLNNDTTQCFWVPAAFSSDLSMKVYGGVMLTPNPKVRTGVKDESEKSKKSKTTENVAKLSKKSNDIKSKRSASNVEKSGDSNKNCQTTDQNGNIKSKSHVIGRGAGPSGDPKIHSIPFNSRKGAMEAAQKDGKGNRPVHHGVNYEKKEPAHWHPADKDGKIIKNGKHYTYGRYSKK</sequence>
<evidence type="ECO:0000313" key="9">
    <source>
        <dbReference type="EMBL" id="CAF4550945.1"/>
    </source>
</evidence>
<evidence type="ECO:0000256" key="2">
    <source>
        <dbReference type="ARBA" id="ARBA00022771"/>
    </source>
</evidence>
<proteinExistence type="predicted"/>
<dbReference type="PRINTS" id="PR00625">
    <property type="entry name" value="JDOMAIN"/>
</dbReference>
<dbReference type="Pfam" id="PF00226">
    <property type="entry name" value="DnaJ"/>
    <property type="match status" value="1"/>
</dbReference>
<keyword evidence="2 4" id="KW-0863">Zinc-finger</keyword>
<reference evidence="8" key="1">
    <citation type="submission" date="2021-02" db="EMBL/GenBank/DDBJ databases">
        <authorList>
            <person name="Nowell W R."/>
        </authorList>
    </citation>
    <scope>NUCLEOTIDE SEQUENCE</scope>
</reference>
<dbReference type="PANTHER" id="PTHR44825">
    <property type="match status" value="1"/>
</dbReference>
<dbReference type="PROSITE" id="PS50178">
    <property type="entry name" value="ZF_FYVE"/>
    <property type="match status" value="1"/>
</dbReference>
<dbReference type="SMART" id="SM00064">
    <property type="entry name" value="FYVE"/>
    <property type="match status" value="1"/>
</dbReference>
<feature type="compositionally biased region" description="Basic and acidic residues" evidence="5">
    <location>
        <begin position="1850"/>
        <end position="1868"/>
    </location>
</feature>
<dbReference type="EMBL" id="CAJNYV010000955">
    <property type="protein sequence ID" value="CAF3396032.1"/>
    <property type="molecule type" value="Genomic_DNA"/>
</dbReference>
<dbReference type="CDD" id="cd06257">
    <property type="entry name" value="DnaJ"/>
    <property type="match status" value="1"/>
</dbReference>
<gene>
    <name evidence="8" type="ORF">KIK155_LOCUS7659</name>
    <name evidence="9" type="ORF">TOA249_LOCUS7211</name>
</gene>
<dbReference type="PROSITE" id="PS50076">
    <property type="entry name" value="DNAJ_2"/>
    <property type="match status" value="1"/>
</dbReference>
<dbReference type="EMBL" id="CAJOBS010000319">
    <property type="protein sequence ID" value="CAF4550945.1"/>
    <property type="molecule type" value="Genomic_DNA"/>
</dbReference>
<dbReference type="SUPFAM" id="SSF46565">
    <property type="entry name" value="Chaperone J-domain"/>
    <property type="match status" value="1"/>
</dbReference>
<dbReference type="Gene3D" id="3.30.40.10">
    <property type="entry name" value="Zinc/RING finger domain, C3HC4 (zinc finger)"/>
    <property type="match status" value="1"/>
</dbReference>
<dbReference type="InterPro" id="IPR052763">
    <property type="entry name" value="DnaJ_C4"/>
</dbReference>
<dbReference type="Proteomes" id="UP000663838">
    <property type="component" value="Unassembled WGS sequence"/>
</dbReference>
<dbReference type="Pfam" id="PF01363">
    <property type="entry name" value="FYVE"/>
    <property type="match status" value="1"/>
</dbReference>
<dbReference type="Proteomes" id="UP000663865">
    <property type="component" value="Unassembled WGS sequence"/>
</dbReference>
<evidence type="ECO:0000259" key="6">
    <source>
        <dbReference type="PROSITE" id="PS50076"/>
    </source>
</evidence>